<proteinExistence type="predicted"/>
<dbReference type="AlphaFoldDB" id="E2B0P5"/>
<evidence type="ECO:0000313" key="2">
    <source>
        <dbReference type="Proteomes" id="UP000000311"/>
    </source>
</evidence>
<organism evidence="2">
    <name type="scientific">Camponotus floridanus</name>
    <name type="common">Florida carpenter ant</name>
    <dbReference type="NCBI Taxonomy" id="104421"/>
    <lineage>
        <taxon>Eukaryota</taxon>
        <taxon>Metazoa</taxon>
        <taxon>Ecdysozoa</taxon>
        <taxon>Arthropoda</taxon>
        <taxon>Hexapoda</taxon>
        <taxon>Insecta</taxon>
        <taxon>Pterygota</taxon>
        <taxon>Neoptera</taxon>
        <taxon>Endopterygota</taxon>
        <taxon>Hymenoptera</taxon>
        <taxon>Apocrita</taxon>
        <taxon>Aculeata</taxon>
        <taxon>Formicoidea</taxon>
        <taxon>Formicidae</taxon>
        <taxon>Formicinae</taxon>
        <taxon>Camponotus</taxon>
    </lineage>
</organism>
<dbReference type="InParanoid" id="E2B0P5"/>
<dbReference type="Proteomes" id="UP000000311">
    <property type="component" value="Unassembled WGS sequence"/>
</dbReference>
<dbReference type="EMBL" id="GL444666">
    <property type="protein sequence ID" value="EFN60717.1"/>
    <property type="molecule type" value="Genomic_DNA"/>
</dbReference>
<keyword evidence="2" id="KW-1185">Reference proteome</keyword>
<sequence length="73" mass="7847">MAEPCHDFRQGVQVSEPCRFTPARPHLGRLGPIGTHIGILLPGLRPVIARFSAISHGRLSASPMLRVGPARAD</sequence>
<reference evidence="1 2" key="1">
    <citation type="journal article" date="2010" name="Science">
        <title>Genomic comparison of the ants Camponotus floridanus and Harpegnathos saltator.</title>
        <authorList>
            <person name="Bonasio R."/>
            <person name="Zhang G."/>
            <person name="Ye C."/>
            <person name="Mutti N.S."/>
            <person name="Fang X."/>
            <person name="Qin N."/>
            <person name="Donahue G."/>
            <person name="Yang P."/>
            <person name="Li Q."/>
            <person name="Li C."/>
            <person name="Zhang P."/>
            <person name="Huang Z."/>
            <person name="Berger S.L."/>
            <person name="Reinberg D."/>
            <person name="Wang J."/>
            <person name="Liebig J."/>
        </authorList>
    </citation>
    <scope>NUCLEOTIDE SEQUENCE [LARGE SCALE GENOMIC DNA]</scope>
    <source>
        <strain evidence="2">C129</strain>
    </source>
</reference>
<name>E2B0P5_CAMFO</name>
<evidence type="ECO:0000313" key="1">
    <source>
        <dbReference type="EMBL" id="EFN60717.1"/>
    </source>
</evidence>
<accession>E2B0P5</accession>
<protein>
    <submittedName>
        <fullName evidence="1">Uncharacterized protein</fullName>
    </submittedName>
</protein>
<gene>
    <name evidence="1" type="ORF">EAG_09356</name>
</gene>